<feature type="region of interest" description="Disordered" evidence="5">
    <location>
        <begin position="1"/>
        <end position="197"/>
    </location>
</feature>
<dbReference type="Proteomes" id="UP001049176">
    <property type="component" value="Chromosome 1"/>
</dbReference>
<keyword evidence="3 4" id="KW-0653">Protein transport</keyword>
<dbReference type="GO" id="GO:0006893">
    <property type="term" value="P:Golgi to plasma membrane transport"/>
    <property type="evidence" value="ECO:0007669"/>
    <property type="project" value="TreeGrafter"/>
</dbReference>
<feature type="compositionally biased region" description="Basic and acidic residues" evidence="5">
    <location>
        <begin position="146"/>
        <end position="184"/>
    </location>
</feature>
<dbReference type="GeneID" id="66069966"/>
<dbReference type="GO" id="GO:0015031">
    <property type="term" value="P:protein transport"/>
    <property type="evidence" value="ECO:0007669"/>
    <property type="project" value="UniProtKB-KW"/>
</dbReference>
<feature type="compositionally biased region" description="Low complexity" evidence="5">
    <location>
        <begin position="12"/>
        <end position="28"/>
    </location>
</feature>
<dbReference type="EMBL" id="CM032181">
    <property type="protein sequence ID" value="KAG7099005.1"/>
    <property type="molecule type" value="Genomic_DNA"/>
</dbReference>
<comment type="function">
    <text evidence="4">Component of the exocyst complex involved in the docking of exocytic vesicles with fusion sites on the plasma membrane.</text>
</comment>
<accession>A0A9P7V2D0</accession>
<comment type="similarity">
    <text evidence="4">Belongs to the SEC8 family.</text>
</comment>
<feature type="compositionally biased region" description="Polar residues" evidence="5">
    <location>
        <begin position="52"/>
        <end position="66"/>
    </location>
</feature>
<reference evidence="8" key="1">
    <citation type="journal article" date="2021" name="Genome Biol. Evol.">
        <title>The assembled and annotated genome of the fairy-ring fungus Marasmius oreades.</title>
        <authorList>
            <person name="Hiltunen M."/>
            <person name="Ament-Velasquez S.L."/>
            <person name="Johannesson H."/>
        </authorList>
    </citation>
    <scope>NUCLEOTIDE SEQUENCE</scope>
    <source>
        <strain evidence="8">03SP1</strain>
    </source>
</reference>
<dbReference type="PANTHER" id="PTHR14146">
    <property type="entry name" value="EXOCYST COMPLEX COMPONENT 4"/>
    <property type="match status" value="1"/>
</dbReference>
<evidence type="ECO:0000313" key="9">
    <source>
        <dbReference type="Proteomes" id="UP001049176"/>
    </source>
</evidence>
<gene>
    <name evidence="8" type="ORF">E1B28_000890</name>
</gene>
<evidence type="ECO:0000259" key="6">
    <source>
        <dbReference type="Pfam" id="PF04048"/>
    </source>
</evidence>
<dbReference type="GO" id="GO:0090522">
    <property type="term" value="P:vesicle tethering involved in exocytosis"/>
    <property type="evidence" value="ECO:0007669"/>
    <property type="project" value="UniProtKB-UniRule"/>
</dbReference>
<evidence type="ECO:0000256" key="1">
    <source>
        <dbReference type="ARBA" id="ARBA00022448"/>
    </source>
</evidence>
<evidence type="ECO:0000313" key="8">
    <source>
        <dbReference type="EMBL" id="KAG7099005.1"/>
    </source>
</evidence>
<dbReference type="RefSeq" id="XP_043015475.1">
    <property type="nucleotide sequence ID" value="XM_043146770.1"/>
</dbReference>
<dbReference type="GO" id="GO:0000145">
    <property type="term" value="C:exocyst"/>
    <property type="evidence" value="ECO:0007669"/>
    <property type="project" value="UniProtKB-UniRule"/>
</dbReference>
<feature type="compositionally biased region" description="Polar residues" evidence="5">
    <location>
        <begin position="477"/>
        <end position="501"/>
    </location>
</feature>
<dbReference type="InterPro" id="IPR048630">
    <property type="entry name" value="Sec8_M"/>
</dbReference>
<evidence type="ECO:0000256" key="2">
    <source>
        <dbReference type="ARBA" id="ARBA00022483"/>
    </source>
</evidence>
<dbReference type="OrthoDB" id="272977at2759"/>
<dbReference type="InterPro" id="IPR007191">
    <property type="entry name" value="Sec8_exocyst_N"/>
</dbReference>
<dbReference type="GO" id="GO:0006612">
    <property type="term" value="P:protein targeting to membrane"/>
    <property type="evidence" value="ECO:0007669"/>
    <property type="project" value="UniProtKB-UniRule"/>
</dbReference>
<evidence type="ECO:0000259" key="7">
    <source>
        <dbReference type="Pfam" id="PF20652"/>
    </source>
</evidence>
<feature type="domain" description="Exocyst complex component Sec8 N-terminal" evidence="6">
    <location>
        <begin position="198"/>
        <end position="334"/>
    </location>
</feature>
<evidence type="ECO:0000256" key="5">
    <source>
        <dbReference type="SAM" id="MobiDB-lite"/>
    </source>
</evidence>
<dbReference type="PANTHER" id="PTHR14146:SF0">
    <property type="entry name" value="EXOCYST COMPLEX COMPONENT 4"/>
    <property type="match status" value="1"/>
</dbReference>
<evidence type="ECO:0000256" key="4">
    <source>
        <dbReference type="RuleBase" id="RU367079"/>
    </source>
</evidence>
<dbReference type="InterPro" id="IPR039682">
    <property type="entry name" value="Sec8/EXOC4"/>
</dbReference>
<dbReference type="KEGG" id="more:E1B28_000890"/>
<dbReference type="Pfam" id="PF20652">
    <property type="entry name" value="Sec8_C"/>
    <property type="match status" value="1"/>
</dbReference>
<keyword evidence="9" id="KW-1185">Reference proteome</keyword>
<sequence>MSRAPPFPTRTSRSGSVSNSNGPNSSQNTRPLQISRGPSRPTTPSRPPTPGNNAPASIPRTSNVSGGPSRPQRSELRQTGTRSSDYSDRTASTYRDSVASSTRQDPGQTHRTRPSLSSTIPSRQKSEEYSPMSPALSNVMSAFRDAGARRRATQDDDDVEYQRDRRQEREAESARQQRIREKAPGRRTNGRTKPGDTDAVLDQIKEEWEFVIDPDFNSVDLALQLLDESSTGKGMESFRRTSRLLGKALKVSVDKHYQAFAAALPNHASLLNHLGATQTQISEARTSLQESKDSLGTKRADLVQLWSRGQTLEEMMRLLDQIEHLKTIPDLLETLMSEKRLLQASVLLVKNLKIINKPDMLEIGAVSDLRSYLAGQETALWEILIDELQSHLYLKSFWCESRWAPYTPRQTTFIKVPFEEVPDPKAFSQSQSPFSPTFEHSRLSRFLNSLAVRPNDSPLDLNETSNFNDRESGGLPISSSSTFNRNSFGSSRDNQSTNPESDSFAYMETVLESLAVLGRLGSALDVITQRLPGELFTLVDTTLEEVSERTEYGQRSSIYSFGNSTANAEGVYIFSVDPSLIVTHNNEFLRALTLRLAALESSSQHVDHEILRDFFWTLYSKMDALAQGLRVICEVANRIGSRKDFKDSFGTKLGTLFPLDDIWSSIQSEVRTLLYDYLTSEEESNIAGRNPVLSINEILRDGRFSRDKTKGVFRLADTDSRLTKKLLKTHEDALTQVIKDTMPGLVQASTETAVQSALSKVGTDDRALPGVGQHHKLLIKPNAFNVSVLFQPTLAWLERVAKVLPSDVANVRSSAGVLEEFVLKIYLPQLEEKVSDLFHQTVTGPEAFQADPLSRKLSPEPLVRASTHLMALVNSLCVILQTTPFHRESHSRLILGIIIQFYQRCSDRFQDLITTKPPTETALDPEVAVGAQWAQRSDFLTTLSELKALSILDSSKKRVLLRQETELELGALGEGKISRNDLVVSVRNLGALACLYRSIVWFASELSTLKARPDDMPPTPQNLEPLSAAPFTPFTPLLPTLVPTPEINLPLSKEMALRFQALVRTYDQLSDLILDTIRLDVRCRTMHYLDLAMRLGNYTIDTEAGEPDPHIIDLNSELGECNDLMATHLPKSSRDFIFAGLGQLMKSILISGARYLHRPNAFGIKKILRNVLALQQCVKAIATAEQAKDVDRVKKYYALFFKGPQDMIEGIRQEQTFTFDEYQVMLALQCGIDPNQSDNRASQSTDRNYSMYMIDLHGLEIEEATES</sequence>
<keyword evidence="1 4" id="KW-0813">Transport</keyword>
<feature type="compositionally biased region" description="Polar residues" evidence="5">
    <location>
        <begin position="77"/>
        <end position="123"/>
    </location>
</feature>
<organism evidence="8 9">
    <name type="scientific">Marasmius oreades</name>
    <name type="common">fairy-ring Marasmius</name>
    <dbReference type="NCBI Taxonomy" id="181124"/>
    <lineage>
        <taxon>Eukaryota</taxon>
        <taxon>Fungi</taxon>
        <taxon>Dikarya</taxon>
        <taxon>Basidiomycota</taxon>
        <taxon>Agaricomycotina</taxon>
        <taxon>Agaricomycetes</taxon>
        <taxon>Agaricomycetidae</taxon>
        <taxon>Agaricales</taxon>
        <taxon>Marasmiineae</taxon>
        <taxon>Marasmiaceae</taxon>
        <taxon>Marasmius</taxon>
    </lineage>
</organism>
<dbReference type="GO" id="GO:0006904">
    <property type="term" value="P:vesicle docking involved in exocytosis"/>
    <property type="evidence" value="ECO:0007669"/>
    <property type="project" value="InterPro"/>
</dbReference>
<name>A0A9P7V2D0_9AGAR</name>
<evidence type="ECO:0000256" key="3">
    <source>
        <dbReference type="ARBA" id="ARBA00022927"/>
    </source>
</evidence>
<keyword evidence="2 4" id="KW-0268">Exocytosis</keyword>
<dbReference type="AlphaFoldDB" id="A0A9P7V2D0"/>
<feature type="domain" description="Exocyst complex component Sec8 middle helical bundle" evidence="7">
    <location>
        <begin position="498"/>
        <end position="794"/>
    </location>
</feature>
<feature type="region of interest" description="Disordered" evidence="5">
    <location>
        <begin position="457"/>
        <end position="501"/>
    </location>
</feature>
<comment type="caution">
    <text evidence="8">The sequence shown here is derived from an EMBL/GenBank/DDBJ whole genome shotgun (WGS) entry which is preliminary data.</text>
</comment>
<dbReference type="Pfam" id="PF04048">
    <property type="entry name" value="Sec8_N"/>
    <property type="match status" value="1"/>
</dbReference>
<protein>
    <recommendedName>
        <fullName evidence="4">Exocyst complex component Sec8</fullName>
    </recommendedName>
</protein>
<proteinExistence type="inferred from homology"/>